<gene>
    <name evidence="1" type="ORF">GCM10011409_03380</name>
</gene>
<reference evidence="1" key="1">
    <citation type="journal article" date="2014" name="Int. J. Syst. Evol. Microbiol.">
        <title>Complete genome sequence of Corynebacterium casei LMG S-19264T (=DSM 44701T), isolated from a smear-ripened cheese.</title>
        <authorList>
            <consortium name="US DOE Joint Genome Institute (JGI-PGF)"/>
            <person name="Walter F."/>
            <person name="Albersmeier A."/>
            <person name="Kalinowski J."/>
            <person name="Ruckert C."/>
        </authorList>
    </citation>
    <scope>NUCLEOTIDE SEQUENCE</scope>
    <source>
        <strain evidence="1">CGMCC 1.15454</strain>
    </source>
</reference>
<evidence type="ECO:0000313" key="2">
    <source>
        <dbReference type="Proteomes" id="UP000621492"/>
    </source>
</evidence>
<dbReference type="EMBL" id="BMJD01000001">
    <property type="protein sequence ID" value="GGB29331.1"/>
    <property type="molecule type" value="Genomic_DNA"/>
</dbReference>
<accession>A0A9W5TU43</accession>
<keyword evidence="2" id="KW-1185">Reference proteome</keyword>
<protein>
    <recommendedName>
        <fullName evidence="3">Na+/H+ antiporter</fullName>
    </recommendedName>
</protein>
<proteinExistence type="predicted"/>
<dbReference type="Proteomes" id="UP000621492">
    <property type="component" value="Unassembled WGS sequence"/>
</dbReference>
<evidence type="ECO:0008006" key="3">
    <source>
        <dbReference type="Google" id="ProtNLM"/>
    </source>
</evidence>
<dbReference type="AlphaFoldDB" id="A0A9W5TU43"/>
<reference evidence="1" key="2">
    <citation type="submission" date="2020-09" db="EMBL/GenBank/DDBJ databases">
        <authorList>
            <person name="Sun Q."/>
            <person name="Zhou Y."/>
        </authorList>
    </citation>
    <scope>NUCLEOTIDE SEQUENCE</scope>
    <source>
        <strain evidence="1">CGMCC 1.15454</strain>
    </source>
</reference>
<organism evidence="1 2">
    <name type="scientific">Lentibacillus populi</name>
    <dbReference type="NCBI Taxonomy" id="1827502"/>
    <lineage>
        <taxon>Bacteria</taxon>
        <taxon>Bacillati</taxon>
        <taxon>Bacillota</taxon>
        <taxon>Bacilli</taxon>
        <taxon>Bacillales</taxon>
        <taxon>Bacillaceae</taxon>
        <taxon>Lentibacillus</taxon>
    </lineage>
</organism>
<sequence length="65" mass="7403">MRAILIFAAIAAAVSVLYKWRYRLINTILAISFLRRMVIAITMNMPEIKEKVLSSFFKKPAGSNN</sequence>
<evidence type="ECO:0000313" key="1">
    <source>
        <dbReference type="EMBL" id="GGB29331.1"/>
    </source>
</evidence>
<comment type="caution">
    <text evidence="1">The sequence shown here is derived from an EMBL/GenBank/DDBJ whole genome shotgun (WGS) entry which is preliminary data.</text>
</comment>
<dbReference type="RefSeq" id="WP_088050639.1">
    <property type="nucleotide sequence ID" value="NZ_BMJD01000001.1"/>
</dbReference>
<name>A0A9W5TU43_9BACI</name>